<comment type="caution">
    <text evidence="1">The sequence shown here is derived from an EMBL/GenBank/DDBJ whole genome shotgun (WGS) entry which is preliminary data.</text>
</comment>
<protein>
    <submittedName>
        <fullName evidence="1">Uncharacterized protein</fullName>
    </submittedName>
</protein>
<dbReference type="Proteomes" id="UP000266673">
    <property type="component" value="Unassembled WGS sequence"/>
</dbReference>
<dbReference type="OrthoDB" id="3257409at2759"/>
<name>A0A397VB46_9GLOM</name>
<gene>
    <name evidence="1" type="ORF">C2G38_1967459</name>
</gene>
<evidence type="ECO:0000313" key="1">
    <source>
        <dbReference type="EMBL" id="RIB18169.1"/>
    </source>
</evidence>
<feature type="non-terminal residue" evidence="1">
    <location>
        <position position="1"/>
    </location>
</feature>
<organism evidence="1 2">
    <name type="scientific">Gigaspora rosea</name>
    <dbReference type="NCBI Taxonomy" id="44941"/>
    <lineage>
        <taxon>Eukaryota</taxon>
        <taxon>Fungi</taxon>
        <taxon>Fungi incertae sedis</taxon>
        <taxon>Mucoromycota</taxon>
        <taxon>Glomeromycotina</taxon>
        <taxon>Glomeromycetes</taxon>
        <taxon>Diversisporales</taxon>
        <taxon>Gigasporaceae</taxon>
        <taxon>Gigaspora</taxon>
    </lineage>
</organism>
<proteinExistence type="predicted"/>
<dbReference type="EMBL" id="QKWP01000558">
    <property type="protein sequence ID" value="RIB18169.1"/>
    <property type="molecule type" value="Genomic_DNA"/>
</dbReference>
<accession>A0A397VB46</accession>
<reference evidence="1 2" key="1">
    <citation type="submission" date="2018-06" db="EMBL/GenBank/DDBJ databases">
        <title>Comparative genomics reveals the genomic features of Rhizophagus irregularis, R. cerebriforme, R. diaphanum and Gigaspora rosea, and their symbiotic lifestyle signature.</title>
        <authorList>
            <person name="Morin E."/>
            <person name="San Clemente H."/>
            <person name="Chen E.C.H."/>
            <person name="De La Providencia I."/>
            <person name="Hainaut M."/>
            <person name="Kuo A."/>
            <person name="Kohler A."/>
            <person name="Murat C."/>
            <person name="Tang N."/>
            <person name="Roy S."/>
            <person name="Loubradou J."/>
            <person name="Henrissat B."/>
            <person name="Grigoriev I.V."/>
            <person name="Corradi N."/>
            <person name="Roux C."/>
            <person name="Martin F.M."/>
        </authorList>
    </citation>
    <scope>NUCLEOTIDE SEQUENCE [LARGE SCALE GENOMIC DNA]</scope>
    <source>
        <strain evidence="1 2">DAOM 194757</strain>
    </source>
</reference>
<dbReference type="AlphaFoldDB" id="A0A397VB46"/>
<keyword evidence="2" id="KW-1185">Reference proteome</keyword>
<sequence length="67" mass="7761">LQLFRIKNKYNISDAAFNKIFEVLEVSEITLYKLQKLLRNLVPFKPILVDCCVNSCIAFTNNLINVN</sequence>
<evidence type="ECO:0000313" key="2">
    <source>
        <dbReference type="Proteomes" id="UP000266673"/>
    </source>
</evidence>